<name>A0A2P2QV41_RHIMU</name>
<reference evidence="1" key="1">
    <citation type="submission" date="2018-02" db="EMBL/GenBank/DDBJ databases">
        <title>Rhizophora mucronata_Transcriptome.</title>
        <authorList>
            <person name="Meera S.P."/>
            <person name="Sreeshan A."/>
            <person name="Augustine A."/>
        </authorList>
    </citation>
    <scope>NUCLEOTIDE SEQUENCE</scope>
    <source>
        <tissue evidence="1">Leaf</tissue>
    </source>
</reference>
<evidence type="ECO:0000313" key="1">
    <source>
        <dbReference type="EMBL" id="MBX70863.1"/>
    </source>
</evidence>
<dbReference type="AlphaFoldDB" id="A0A2P2QV41"/>
<dbReference type="EMBL" id="GGEC01090379">
    <property type="protein sequence ID" value="MBX70863.1"/>
    <property type="molecule type" value="Transcribed_RNA"/>
</dbReference>
<accession>A0A2P2QV41</accession>
<protein>
    <submittedName>
        <fullName evidence="1">Uncharacterized protein</fullName>
    </submittedName>
</protein>
<proteinExistence type="predicted"/>
<organism evidence="1">
    <name type="scientific">Rhizophora mucronata</name>
    <name type="common">Asiatic mangrove</name>
    <dbReference type="NCBI Taxonomy" id="61149"/>
    <lineage>
        <taxon>Eukaryota</taxon>
        <taxon>Viridiplantae</taxon>
        <taxon>Streptophyta</taxon>
        <taxon>Embryophyta</taxon>
        <taxon>Tracheophyta</taxon>
        <taxon>Spermatophyta</taxon>
        <taxon>Magnoliopsida</taxon>
        <taxon>eudicotyledons</taxon>
        <taxon>Gunneridae</taxon>
        <taxon>Pentapetalae</taxon>
        <taxon>rosids</taxon>
        <taxon>fabids</taxon>
        <taxon>Malpighiales</taxon>
        <taxon>Rhizophoraceae</taxon>
        <taxon>Rhizophora</taxon>
    </lineage>
</organism>
<sequence>MKISSLWFEVISHKICGLSCILTLHCSAFSSIDMDIPRALNEFTFAMM</sequence>